<evidence type="ECO:0000259" key="2">
    <source>
        <dbReference type="PROSITE" id="PS50191"/>
    </source>
</evidence>
<protein>
    <recommendedName>
        <fullName evidence="2">CRAL-TRIO domain-containing protein</fullName>
    </recommendedName>
</protein>
<gene>
    <name evidence="3" type="ORF">jhhlp_005850</name>
</gene>
<dbReference type="SMART" id="SM00516">
    <property type="entry name" value="SEC14"/>
    <property type="match status" value="1"/>
</dbReference>
<dbReference type="FunFam" id="3.40.525.10:FF:000013">
    <property type="entry name" value="Phosphatidylinositol transfer protein PDR16"/>
    <property type="match status" value="1"/>
</dbReference>
<dbReference type="Gene3D" id="3.40.525.10">
    <property type="entry name" value="CRAL-TRIO lipid binding domain"/>
    <property type="match status" value="1"/>
</dbReference>
<dbReference type="SUPFAM" id="SSF46938">
    <property type="entry name" value="CRAL/TRIO N-terminal domain"/>
    <property type="match status" value="1"/>
</dbReference>
<evidence type="ECO:0000256" key="1">
    <source>
        <dbReference type="SAM" id="MobiDB-lite"/>
    </source>
</evidence>
<comment type="caution">
    <text evidence="3">The sequence shown here is derived from an EMBL/GenBank/DDBJ whole genome shotgun (WGS) entry which is preliminary data.</text>
</comment>
<feature type="region of interest" description="Disordered" evidence="1">
    <location>
        <begin position="1"/>
        <end position="41"/>
    </location>
</feature>
<dbReference type="InterPro" id="IPR052578">
    <property type="entry name" value="PI_Transfer_CRAL-TRIO"/>
</dbReference>
<dbReference type="SMART" id="SM01100">
    <property type="entry name" value="CRAL_TRIO_N"/>
    <property type="match status" value="1"/>
</dbReference>
<dbReference type="InParanoid" id="A0A2N3N499"/>
<feature type="region of interest" description="Disordered" evidence="1">
    <location>
        <begin position="335"/>
        <end position="356"/>
    </location>
</feature>
<accession>A0A2N3N499</accession>
<proteinExistence type="predicted"/>
<dbReference type="EMBL" id="NLAX01000701">
    <property type="protein sequence ID" value="PKS07248.1"/>
    <property type="molecule type" value="Genomic_DNA"/>
</dbReference>
<dbReference type="GO" id="GO:0008289">
    <property type="term" value="F:lipid binding"/>
    <property type="evidence" value="ECO:0007669"/>
    <property type="project" value="UniProtKB-ARBA"/>
</dbReference>
<dbReference type="VEuPathDB" id="FungiDB:jhhlp_005850"/>
<dbReference type="Pfam" id="PF03765">
    <property type="entry name" value="CRAL_TRIO_N"/>
    <property type="match status" value="1"/>
</dbReference>
<feature type="region of interest" description="Disordered" evidence="1">
    <location>
        <begin position="367"/>
        <end position="386"/>
    </location>
</feature>
<dbReference type="GO" id="GO:0071944">
    <property type="term" value="C:cell periphery"/>
    <property type="evidence" value="ECO:0007669"/>
    <property type="project" value="UniProtKB-ARBA"/>
</dbReference>
<dbReference type="PANTHER" id="PTHR45824:SF29">
    <property type="entry name" value="GH16843P"/>
    <property type="match status" value="1"/>
</dbReference>
<dbReference type="InterPro" id="IPR036865">
    <property type="entry name" value="CRAL-TRIO_dom_sf"/>
</dbReference>
<evidence type="ECO:0000313" key="4">
    <source>
        <dbReference type="Proteomes" id="UP000233524"/>
    </source>
</evidence>
<dbReference type="InterPro" id="IPR011074">
    <property type="entry name" value="CRAL/TRIO_N_dom"/>
</dbReference>
<dbReference type="GO" id="GO:0008526">
    <property type="term" value="F:phosphatidylinositol transfer activity"/>
    <property type="evidence" value="ECO:0007669"/>
    <property type="project" value="TreeGrafter"/>
</dbReference>
<dbReference type="InterPro" id="IPR036273">
    <property type="entry name" value="CRAL/TRIO_N_dom_sf"/>
</dbReference>
<dbReference type="InterPro" id="IPR001251">
    <property type="entry name" value="CRAL-TRIO_dom"/>
</dbReference>
<organism evidence="3 4">
    <name type="scientific">Lomentospora prolificans</name>
    <dbReference type="NCBI Taxonomy" id="41688"/>
    <lineage>
        <taxon>Eukaryota</taxon>
        <taxon>Fungi</taxon>
        <taxon>Dikarya</taxon>
        <taxon>Ascomycota</taxon>
        <taxon>Pezizomycotina</taxon>
        <taxon>Sordariomycetes</taxon>
        <taxon>Hypocreomycetidae</taxon>
        <taxon>Microascales</taxon>
        <taxon>Microascaceae</taxon>
        <taxon>Lomentospora</taxon>
    </lineage>
</organism>
<sequence length="386" mass="43834">MATIENSPPATAPTDGQEKAPAVSKTPIESPAASAKIPARPELTAAEQTKYDWLVAQVRTWTEIKVEAATAKNKGGPITDDERMWLTRECLIRYLRATKWNEKESEKRLHDTLAWRREFGADDLTADYISPENETGKQILLGYDKESRPCHYLSPGRQNTEPSHRQVEHLVYMVDRVIDIMPAGQETLSLMINFKQSKSRKYTAPGLGLARECLNILQMHYPERLGRALIVNVPFMVWGFFKLITPFIDPRTREKLKFNEDMTQFVPAEQLWSEYQNQGKLDFDYDHSEYWPALSKMCEQKRKERKERWIAGGKQIGELEDYLWGGVESGIGAGAEAESAAAATENEQKAETTPEDLKIADLKIEERKVEEDKMEGAPPTEVKAAA</sequence>
<dbReference type="OrthoDB" id="75724at2759"/>
<keyword evidence="4" id="KW-1185">Reference proteome</keyword>
<dbReference type="PROSITE" id="PS50191">
    <property type="entry name" value="CRAL_TRIO"/>
    <property type="match status" value="1"/>
</dbReference>
<feature type="domain" description="CRAL-TRIO" evidence="2">
    <location>
        <begin position="128"/>
        <end position="283"/>
    </location>
</feature>
<feature type="compositionally biased region" description="Low complexity" evidence="1">
    <location>
        <begin position="335"/>
        <end position="345"/>
    </location>
</feature>
<feature type="compositionally biased region" description="Basic and acidic residues" evidence="1">
    <location>
        <begin position="346"/>
        <end position="356"/>
    </location>
</feature>
<dbReference type="CDD" id="cd00170">
    <property type="entry name" value="SEC14"/>
    <property type="match status" value="1"/>
</dbReference>
<name>A0A2N3N499_9PEZI</name>
<dbReference type="FunCoup" id="A0A2N3N499">
    <property type="interactions" value="132"/>
</dbReference>
<dbReference type="Pfam" id="PF00650">
    <property type="entry name" value="CRAL_TRIO"/>
    <property type="match status" value="1"/>
</dbReference>
<dbReference type="PANTHER" id="PTHR45824">
    <property type="entry name" value="GH16843P"/>
    <property type="match status" value="1"/>
</dbReference>
<evidence type="ECO:0000313" key="3">
    <source>
        <dbReference type="EMBL" id="PKS07248.1"/>
    </source>
</evidence>
<dbReference type="Proteomes" id="UP000233524">
    <property type="component" value="Unassembled WGS sequence"/>
</dbReference>
<dbReference type="AlphaFoldDB" id="A0A2N3N499"/>
<dbReference type="SUPFAM" id="SSF52087">
    <property type="entry name" value="CRAL/TRIO domain"/>
    <property type="match status" value="1"/>
</dbReference>
<reference evidence="3 4" key="1">
    <citation type="journal article" date="2017" name="G3 (Bethesda)">
        <title>First Draft Genome Sequence of the Pathogenic Fungus Lomentospora prolificans (Formerly Scedosporium prolificans).</title>
        <authorList>
            <person name="Luo R."/>
            <person name="Zimin A."/>
            <person name="Workman R."/>
            <person name="Fan Y."/>
            <person name="Pertea G."/>
            <person name="Grossman N."/>
            <person name="Wear M.P."/>
            <person name="Jia B."/>
            <person name="Miller H."/>
            <person name="Casadevall A."/>
            <person name="Timp W."/>
            <person name="Zhang S.X."/>
            <person name="Salzberg S.L."/>
        </authorList>
    </citation>
    <scope>NUCLEOTIDE SEQUENCE [LARGE SCALE GENOMIC DNA]</scope>
    <source>
        <strain evidence="3 4">JHH-5317</strain>
    </source>
</reference>
<dbReference type="STRING" id="41688.A0A2N3N499"/>